<dbReference type="InterPro" id="IPR000467">
    <property type="entry name" value="G_patch_dom"/>
</dbReference>
<feature type="domain" description="G-patch" evidence="2">
    <location>
        <begin position="149"/>
        <end position="195"/>
    </location>
</feature>
<dbReference type="OrthoDB" id="2538319at2759"/>
<dbReference type="PROSITE" id="PS50174">
    <property type="entry name" value="G_PATCH"/>
    <property type="match status" value="1"/>
</dbReference>
<dbReference type="SUPFAM" id="SSF50630">
    <property type="entry name" value="Acid proteases"/>
    <property type="match status" value="1"/>
</dbReference>
<keyword evidence="4" id="KW-1185">Reference proteome</keyword>
<protein>
    <recommendedName>
        <fullName evidence="2">G-patch domain-containing protein</fullName>
    </recommendedName>
</protein>
<name>A0A371GEE3_MUCPR</name>
<evidence type="ECO:0000313" key="4">
    <source>
        <dbReference type="Proteomes" id="UP000257109"/>
    </source>
</evidence>
<dbReference type="PANTHER" id="PTHR33240:SF15">
    <property type="entry name" value="GAG-PRO-LIKE PROTEIN"/>
    <property type="match status" value="1"/>
</dbReference>
<organism evidence="3 4">
    <name type="scientific">Mucuna pruriens</name>
    <name type="common">Velvet bean</name>
    <name type="synonym">Dolichos pruriens</name>
    <dbReference type="NCBI Taxonomy" id="157652"/>
    <lineage>
        <taxon>Eukaryota</taxon>
        <taxon>Viridiplantae</taxon>
        <taxon>Streptophyta</taxon>
        <taxon>Embryophyta</taxon>
        <taxon>Tracheophyta</taxon>
        <taxon>Spermatophyta</taxon>
        <taxon>Magnoliopsida</taxon>
        <taxon>eudicotyledons</taxon>
        <taxon>Gunneridae</taxon>
        <taxon>Pentapetalae</taxon>
        <taxon>rosids</taxon>
        <taxon>fabids</taxon>
        <taxon>Fabales</taxon>
        <taxon>Fabaceae</taxon>
        <taxon>Papilionoideae</taxon>
        <taxon>50 kb inversion clade</taxon>
        <taxon>NPAAA clade</taxon>
        <taxon>indigoferoid/millettioid clade</taxon>
        <taxon>Phaseoleae</taxon>
        <taxon>Mucuna</taxon>
    </lineage>
</organism>
<accession>A0A371GEE3</accession>
<feature type="non-terminal residue" evidence="3">
    <location>
        <position position="1"/>
    </location>
</feature>
<dbReference type="PANTHER" id="PTHR33240">
    <property type="entry name" value="OS08G0508500 PROTEIN"/>
    <property type="match status" value="1"/>
</dbReference>
<feature type="region of interest" description="Disordered" evidence="1">
    <location>
        <begin position="276"/>
        <end position="298"/>
    </location>
</feature>
<dbReference type="InterPro" id="IPR021109">
    <property type="entry name" value="Peptidase_aspartic_dom_sf"/>
</dbReference>
<dbReference type="Gene3D" id="2.40.70.10">
    <property type="entry name" value="Acid Proteases"/>
    <property type="match status" value="1"/>
</dbReference>
<proteinExistence type="predicted"/>
<feature type="compositionally biased region" description="Polar residues" evidence="1">
    <location>
        <begin position="284"/>
        <end position="296"/>
    </location>
</feature>
<comment type="caution">
    <text evidence="3">The sequence shown here is derived from an EMBL/GenBank/DDBJ whole genome shotgun (WGS) entry which is preliminary data.</text>
</comment>
<dbReference type="Pfam" id="PF01585">
    <property type="entry name" value="G-patch"/>
    <property type="match status" value="1"/>
</dbReference>
<evidence type="ECO:0000259" key="2">
    <source>
        <dbReference type="PROSITE" id="PS50174"/>
    </source>
</evidence>
<dbReference type="Proteomes" id="UP000257109">
    <property type="component" value="Unassembled WGS sequence"/>
</dbReference>
<dbReference type="STRING" id="157652.A0A371GEE3"/>
<dbReference type="EMBL" id="QJKJ01005812">
    <property type="protein sequence ID" value="RDX88890.1"/>
    <property type="molecule type" value="Genomic_DNA"/>
</dbReference>
<sequence>MARVLIDNGSSLNVMPKSTLNKLYSIGASLRTSPIIVRAFDGSKREVMGEITLPIWIGPTTFNVNFQVMDINPVYSCLLGRPWIHKAGAVPSSLHQKVKLISVKGEEDLMISTPAPVEYVEGNEDALETSFQSLEIAETEHEQEEGKKVAFMALDILKRAEYRPGKGLGRSLDGIAEPIVLLENPGRAGLGFYSQPRPETKRIAKVTPHLYQWFISGGMILPNQVAMTTDQDQGKQEWIYLSSKELTNWESNTLPAPASQITPSSIHANNKTLETDELGDLNDSDSGQNEEASTLTDLEKELEFSDPIQPPEGSTEVIDIGKGGTTREVRIGRNMHTNVRKQVIELLEEYSDVFAWSYHDMPGLDTKIVEHRLPIISGATPVQQQLGRMKPEVMLKIKEEVEKQ</sequence>
<gene>
    <name evidence="3" type="ORF">CR513_29432</name>
</gene>
<reference evidence="3" key="1">
    <citation type="submission" date="2018-05" db="EMBL/GenBank/DDBJ databases">
        <title>Draft genome of Mucuna pruriens seed.</title>
        <authorList>
            <person name="Nnadi N.E."/>
            <person name="Vos R."/>
            <person name="Hasami M.H."/>
            <person name="Devisetty U.K."/>
            <person name="Aguiy J.C."/>
        </authorList>
    </citation>
    <scope>NUCLEOTIDE SEQUENCE [LARGE SCALE GENOMIC DNA]</scope>
    <source>
        <strain evidence="3">JCA_2017</strain>
    </source>
</reference>
<dbReference type="GO" id="GO:0003676">
    <property type="term" value="F:nucleic acid binding"/>
    <property type="evidence" value="ECO:0007669"/>
    <property type="project" value="InterPro"/>
</dbReference>
<evidence type="ECO:0000256" key="1">
    <source>
        <dbReference type="SAM" id="MobiDB-lite"/>
    </source>
</evidence>
<dbReference type="AlphaFoldDB" id="A0A371GEE3"/>
<evidence type="ECO:0000313" key="3">
    <source>
        <dbReference type="EMBL" id="RDX88890.1"/>
    </source>
</evidence>
<dbReference type="CDD" id="cd00303">
    <property type="entry name" value="retropepsin_like"/>
    <property type="match status" value="1"/>
</dbReference>